<dbReference type="SUPFAM" id="SSF48208">
    <property type="entry name" value="Six-hairpin glycosidases"/>
    <property type="match status" value="1"/>
</dbReference>
<evidence type="ECO:0000259" key="1">
    <source>
        <dbReference type="Pfam" id="PF07944"/>
    </source>
</evidence>
<dbReference type="RefSeq" id="WP_107000913.1">
    <property type="nucleotide sequence ID" value="NZ_JAQDZI010000002.1"/>
</dbReference>
<dbReference type="Pfam" id="PF20737">
    <property type="entry name" value="Glyco_hydro127C"/>
    <property type="match status" value="1"/>
</dbReference>
<name>A0A2T3FRI6_9CLOT</name>
<gene>
    <name evidence="4" type="ORF">C7U56_08495</name>
</gene>
<dbReference type="Proteomes" id="UP000241048">
    <property type="component" value="Unassembled WGS sequence"/>
</dbReference>
<reference evidence="4 5" key="1">
    <citation type="submission" date="2018-03" db="EMBL/GenBank/DDBJ databases">
        <title>Lachnoclostridium SNUG30386 gen.nov., sp.nov., isolated from human faeces.</title>
        <authorList>
            <person name="Seo B."/>
            <person name="Jeon K."/>
            <person name="Ko G."/>
        </authorList>
    </citation>
    <scope>NUCLEOTIDE SEQUENCE [LARGE SCALE GENOMIC DNA]</scope>
    <source>
        <strain evidence="4 5">SNUG30386</strain>
    </source>
</reference>
<evidence type="ECO:0000313" key="5">
    <source>
        <dbReference type="Proteomes" id="UP000241048"/>
    </source>
</evidence>
<evidence type="ECO:0000313" key="4">
    <source>
        <dbReference type="EMBL" id="PST37886.1"/>
    </source>
</evidence>
<comment type="caution">
    <text evidence="4">The sequence shown here is derived from an EMBL/GenBank/DDBJ whole genome shotgun (WGS) entry which is preliminary data.</text>
</comment>
<accession>A0A2T3FRI6</accession>
<proteinExistence type="predicted"/>
<dbReference type="InterPro" id="IPR008928">
    <property type="entry name" value="6-hairpin_glycosidase_sf"/>
</dbReference>
<evidence type="ECO:0000259" key="2">
    <source>
        <dbReference type="Pfam" id="PF20736"/>
    </source>
</evidence>
<dbReference type="GO" id="GO:0005975">
    <property type="term" value="P:carbohydrate metabolic process"/>
    <property type="evidence" value="ECO:0007669"/>
    <property type="project" value="InterPro"/>
</dbReference>
<sequence>MIKKETSFIDLKQVKIDDPFFSRVQNVVIHTMLPYQERVLHDEVSGIRKSHVIKNFRIAAGDEKGTYYGRVFQDSDLAKWLEAVAYSLTVEANPELEARADAIIDLIGRAQQPDGYLDTYFIAAESEHKWQNLTDCHEMYCAGHMTEAGVAYYQATGKTKLLDICCKLCDHIDRRFGREAGKVTGIPGHEEIELALMRLYQATGEERYRKLAAYFIDERGRDPEFFHKEAAARSWSRTDYMDKQPPSYMQNHKPVREQDTVEGHAVRCMYLLTAAANLAAQNHDEALMAACRKMWDNMVDRRMYITGGIGSTYYGEAFTVDYDLPNDTAYAETCAAVGVCFFAKQMLEADPDARYADILEREIYNGTISGMQLDGTKFFYINQLEANPGMPTNAYGEEEYTPERIGWYDCACCPPNLARLMTSLGSYVWSSSEDTIYSHLFVGGTASFETAGGVKIALTSKYPWNGSVTYTVEPEQAGAEFTLAVRYPGWCHQMQVKVNGIPVSGAVKTDKGYWMIQRSWQPGDTVSCEMEMEPERVYAHPMVRADAGCVALRRGPIIYTFEGVDNGEDLQTLRIPREAKIEVLPYQADLLEGIVALRVTGCRKKTAVNPALYAEDAAPEEVVTLQAIPYYAWCNRGMTHMRVWMQE</sequence>
<feature type="domain" description="Non-reducing end beta-L-arabinofuranosidase-like GH127 C-terminal" evidence="3">
    <location>
        <begin position="534"/>
        <end position="646"/>
    </location>
</feature>
<dbReference type="AlphaFoldDB" id="A0A2T3FRI6"/>
<dbReference type="InterPro" id="IPR049174">
    <property type="entry name" value="Beta-AFase-like"/>
</dbReference>
<dbReference type="InterPro" id="IPR049049">
    <property type="entry name" value="Beta-AFase-like_GH127_C"/>
</dbReference>
<organism evidence="4 5">
    <name type="scientific">Clostridium fessum</name>
    <dbReference type="NCBI Taxonomy" id="2126740"/>
    <lineage>
        <taxon>Bacteria</taxon>
        <taxon>Bacillati</taxon>
        <taxon>Bacillota</taxon>
        <taxon>Clostridia</taxon>
        <taxon>Eubacteriales</taxon>
        <taxon>Clostridiaceae</taxon>
        <taxon>Clostridium</taxon>
    </lineage>
</organism>
<protein>
    <recommendedName>
        <fullName evidence="6">Glycoside hydrolase family 127 protein</fullName>
    </recommendedName>
</protein>
<dbReference type="Gene3D" id="1.50.10.10">
    <property type="match status" value="1"/>
</dbReference>
<dbReference type="InterPro" id="IPR012341">
    <property type="entry name" value="6hp_glycosidase-like_sf"/>
</dbReference>
<evidence type="ECO:0008006" key="6">
    <source>
        <dbReference type="Google" id="ProtNLM"/>
    </source>
</evidence>
<dbReference type="Pfam" id="PF07944">
    <property type="entry name" value="Beta-AFase-like_GH127_cat"/>
    <property type="match status" value="1"/>
</dbReference>
<dbReference type="PANTHER" id="PTHR43465">
    <property type="entry name" value="DUF1680 DOMAIN PROTEIN (AFU_ORTHOLOGUE AFUA_1G08910)"/>
    <property type="match status" value="1"/>
</dbReference>
<dbReference type="InterPro" id="IPR049046">
    <property type="entry name" value="Beta-AFase-like_GH127_middle"/>
</dbReference>
<feature type="domain" description="Non-reducing end beta-L-arabinofuranosidase-like GH127 catalytic" evidence="1">
    <location>
        <begin position="13"/>
        <end position="425"/>
    </location>
</feature>
<feature type="domain" description="Non-reducing end beta-L-arabinofuranosidase-like GH127 middle" evidence="2">
    <location>
        <begin position="435"/>
        <end position="532"/>
    </location>
</feature>
<dbReference type="Pfam" id="PF20736">
    <property type="entry name" value="Glyco_hydro127M"/>
    <property type="match status" value="1"/>
</dbReference>
<evidence type="ECO:0000259" key="3">
    <source>
        <dbReference type="Pfam" id="PF20737"/>
    </source>
</evidence>
<dbReference type="EMBL" id="PYLO01000002">
    <property type="protein sequence ID" value="PST37886.1"/>
    <property type="molecule type" value="Genomic_DNA"/>
</dbReference>
<keyword evidence="5" id="KW-1185">Reference proteome</keyword>
<dbReference type="PANTHER" id="PTHR43465:SF2">
    <property type="entry name" value="DUF1680 DOMAIN PROTEIN (AFU_ORTHOLOGUE AFUA_1G08910)"/>
    <property type="match status" value="1"/>
</dbReference>
<dbReference type="InterPro" id="IPR012878">
    <property type="entry name" value="Beta-AFase-like_GH127_cat"/>
</dbReference>